<dbReference type="GeneID" id="90952949"/>
<dbReference type="Proteomes" id="UP000595662">
    <property type="component" value="Chromosome 2"/>
</dbReference>
<reference evidence="1 2" key="1">
    <citation type="submission" date="2020-08" db="EMBL/GenBank/DDBJ databases">
        <title>The completed genome sequence of the pathogenic ascomycete fungus Penicillium digitatum.</title>
        <authorList>
            <person name="Wang M."/>
        </authorList>
    </citation>
    <scope>NUCLEOTIDE SEQUENCE [LARGE SCALE GENOMIC DNA]</scope>
    <source>
        <strain evidence="1 2">PdW03</strain>
    </source>
</reference>
<evidence type="ECO:0000313" key="2">
    <source>
        <dbReference type="Proteomes" id="UP000595662"/>
    </source>
</evidence>
<gene>
    <name evidence="1" type="ORF">Pdw03_7328</name>
</gene>
<dbReference type="RefSeq" id="XP_065956706.1">
    <property type="nucleotide sequence ID" value="XM_066101623.1"/>
</dbReference>
<dbReference type="AlphaFoldDB" id="A0A7T6XLZ9"/>
<evidence type="ECO:0000313" key="1">
    <source>
        <dbReference type="EMBL" id="QQK43427.1"/>
    </source>
</evidence>
<protein>
    <submittedName>
        <fullName evidence="1">Uncharacterized protein</fullName>
    </submittedName>
</protein>
<organism evidence="1 2">
    <name type="scientific">Penicillium digitatum</name>
    <name type="common">Green mold</name>
    <dbReference type="NCBI Taxonomy" id="36651"/>
    <lineage>
        <taxon>Eukaryota</taxon>
        <taxon>Fungi</taxon>
        <taxon>Dikarya</taxon>
        <taxon>Ascomycota</taxon>
        <taxon>Pezizomycotina</taxon>
        <taxon>Eurotiomycetes</taxon>
        <taxon>Eurotiomycetidae</taxon>
        <taxon>Eurotiales</taxon>
        <taxon>Aspergillaceae</taxon>
        <taxon>Penicillium</taxon>
    </lineage>
</organism>
<name>A0A7T6XLZ9_PENDI</name>
<dbReference type="EMBL" id="CP060775">
    <property type="protein sequence ID" value="QQK43427.1"/>
    <property type="molecule type" value="Genomic_DNA"/>
</dbReference>
<proteinExistence type="predicted"/>
<accession>A0A7T6XLZ9</accession>
<sequence length="109" mass="12521">MPSTPGKDLLLCFNVKWCIQCIRAITYGTYGVHRDSMSSMLRCVPYVPGFIWGYTTCLRGRDLYIEHYPSLTTHQLVRERTIHFCPRVGAPGQADVSINFLVVSFFKRD</sequence>